<comment type="catalytic activity">
    <reaction evidence="8">
        <text>a quinone + NADH + H(+) = a quinol + NAD(+)</text>
        <dbReference type="Rhea" id="RHEA:46160"/>
        <dbReference type="ChEBI" id="CHEBI:15378"/>
        <dbReference type="ChEBI" id="CHEBI:24646"/>
        <dbReference type="ChEBI" id="CHEBI:57540"/>
        <dbReference type="ChEBI" id="CHEBI:57945"/>
        <dbReference type="ChEBI" id="CHEBI:132124"/>
        <dbReference type="EC" id="1.6.5.2"/>
    </reaction>
</comment>
<evidence type="ECO:0000256" key="4">
    <source>
        <dbReference type="ARBA" id="ARBA00022630"/>
    </source>
</evidence>
<evidence type="ECO:0000256" key="6">
    <source>
        <dbReference type="ARBA" id="ARBA00023002"/>
    </source>
</evidence>
<dbReference type="SUPFAM" id="SSF55424">
    <property type="entry name" value="FAD/NAD-linked reductases, dimerisation (C-terminal) domain"/>
    <property type="match status" value="1"/>
</dbReference>
<accession>A0A2A9EUH9</accession>
<dbReference type="PRINTS" id="PR00368">
    <property type="entry name" value="FADPNR"/>
</dbReference>
<evidence type="ECO:0000259" key="16">
    <source>
        <dbReference type="Pfam" id="PF07992"/>
    </source>
</evidence>
<organism evidence="17 18">
    <name type="scientific">Isoptericola jiangsuensis</name>
    <dbReference type="NCBI Taxonomy" id="548579"/>
    <lineage>
        <taxon>Bacteria</taxon>
        <taxon>Bacillati</taxon>
        <taxon>Actinomycetota</taxon>
        <taxon>Actinomycetes</taxon>
        <taxon>Micrococcales</taxon>
        <taxon>Promicromonosporaceae</taxon>
        <taxon>Isoptericola</taxon>
    </lineage>
</organism>
<keyword evidence="5 14" id="KW-0274">FAD</keyword>
<comment type="similarity">
    <text evidence="1">Belongs to the class-I pyridine nucleotide-disulfide oxidoreductase family.</text>
</comment>
<dbReference type="InterPro" id="IPR004099">
    <property type="entry name" value="Pyr_nucl-diS_OxRdtase_dimer"/>
</dbReference>
<evidence type="ECO:0000313" key="17">
    <source>
        <dbReference type="EMBL" id="PFG42528.1"/>
    </source>
</evidence>
<evidence type="ECO:0000256" key="1">
    <source>
        <dbReference type="ARBA" id="ARBA00007532"/>
    </source>
</evidence>
<dbReference type="PIRSF" id="PIRSF000350">
    <property type="entry name" value="Mercury_reductase_MerA"/>
    <property type="match status" value="1"/>
</dbReference>
<protein>
    <recommendedName>
        <fullName evidence="10">NAD(P)H dehydrogenase (quinone)</fullName>
        <ecNumber evidence="3">1.6.5.2</ecNumber>
    </recommendedName>
    <alternativeName>
        <fullName evidence="13">NAD(P)H quinone reductase</fullName>
    </alternativeName>
    <alternativeName>
        <fullName evidence="11">NAD(P)H: menadione oxidoreductase</fullName>
    </alternativeName>
    <alternativeName>
        <fullName evidence="12">NADH-menadione reductase</fullName>
    </alternativeName>
</protein>
<evidence type="ECO:0000256" key="2">
    <source>
        <dbReference type="ARBA" id="ARBA00011881"/>
    </source>
</evidence>
<keyword evidence="6" id="KW-0560">Oxidoreductase</keyword>
<feature type="binding site" evidence="14">
    <location>
        <position position="289"/>
    </location>
    <ligand>
        <name>NAD(+)</name>
        <dbReference type="ChEBI" id="CHEBI:57540"/>
    </ligand>
</feature>
<comment type="catalytic activity">
    <reaction evidence="9">
        <text>a quinone + NADPH + H(+) = a quinol + NADP(+)</text>
        <dbReference type="Rhea" id="RHEA:46164"/>
        <dbReference type="ChEBI" id="CHEBI:15378"/>
        <dbReference type="ChEBI" id="CHEBI:24646"/>
        <dbReference type="ChEBI" id="CHEBI:57783"/>
        <dbReference type="ChEBI" id="CHEBI:58349"/>
        <dbReference type="ChEBI" id="CHEBI:132124"/>
        <dbReference type="EC" id="1.6.5.2"/>
    </reaction>
</comment>
<dbReference type="PRINTS" id="PR00411">
    <property type="entry name" value="PNDRDTASEI"/>
</dbReference>
<dbReference type="SUPFAM" id="SSF51905">
    <property type="entry name" value="FAD/NAD(P)-binding domain"/>
    <property type="match status" value="1"/>
</dbReference>
<evidence type="ECO:0000313" key="18">
    <source>
        <dbReference type="Proteomes" id="UP000224130"/>
    </source>
</evidence>
<comment type="cofactor">
    <cofactor evidence="14">
        <name>FAD</name>
        <dbReference type="ChEBI" id="CHEBI:57692"/>
    </cofactor>
    <text evidence="14">Binds 1 FAD per subunit.</text>
</comment>
<feature type="binding site" evidence="14">
    <location>
        <begin position="202"/>
        <end position="209"/>
    </location>
    <ligand>
        <name>NAD(+)</name>
        <dbReference type="ChEBI" id="CHEBI:57540"/>
    </ligand>
</feature>
<evidence type="ECO:0000256" key="14">
    <source>
        <dbReference type="PIRSR" id="PIRSR000350-3"/>
    </source>
</evidence>
<feature type="binding site" evidence="14">
    <location>
        <position position="135"/>
    </location>
    <ligand>
        <name>FAD</name>
        <dbReference type="ChEBI" id="CHEBI:57692"/>
    </ligand>
</feature>
<gene>
    <name evidence="17" type="ORF">ATJ88_1190</name>
</gene>
<keyword evidence="7 14" id="KW-0520">NAD</keyword>
<evidence type="ECO:0000256" key="13">
    <source>
        <dbReference type="ARBA" id="ARBA00079404"/>
    </source>
</evidence>
<evidence type="ECO:0000256" key="9">
    <source>
        <dbReference type="ARBA" id="ARBA00048983"/>
    </source>
</evidence>
<dbReference type="InterPro" id="IPR001100">
    <property type="entry name" value="Pyr_nuc-diS_OxRdtase"/>
</dbReference>
<dbReference type="EC" id="1.6.5.2" evidence="3"/>
<feature type="domain" description="FAD/NAD(P)-binding" evidence="16">
    <location>
        <begin position="14"/>
        <end position="345"/>
    </location>
</feature>
<proteinExistence type="inferred from homology"/>
<dbReference type="Gene3D" id="3.30.390.30">
    <property type="match status" value="1"/>
</dbReference>
<dbReference type="FunFam" id="3.30.390.30:FF:000001">
    <property type="entry name" value="Dihydrolipoyl dehydrogenase"/>
    <property type="match status" value="1"/>
</dbReference>
<evidence type="ECO:0000256" key="3">
    <source>
        <dbReference type="ARBA" id="ARBA00012648"/>
    </source>
</evidence>
<dbReference type="PANTHER" id="PTHR43014:SF1">
    <property type="entry name" value="NAD(P)H DEHYDROGENASE (QUINONE)"/>
    <property type="match status" value="1"/>
</dbReference>
<evidence type="ECO:0000256" key="7">
    <source>
        <dbReference type="ARBA" id="ARBA00023027"/>
    </source>
</evidence>
<evidence type="ECO:0000256" key="5">
    <source>
        <dbReference type="ARBA" id="ARBA00022827"/>
    </source>
</evidence>
<evidence type="ECO:0000256" key="12">
    <source>
        <dbReference type="ARBA" id="ARBA00077506"/>
    </source>
</evidence>
<dbReference type="PANTHER" id="PTHR43014">
    <property type="entry name" value="MERCURIC REDUCTASE"/>
    <property type="match status" value="1"/>
</dbReference>
<feature type="binding site" evidence="14">
    <location>
        <position position="59"/>
    </location>
    <ligand>
        <name>FAD</name>
        <dbReference type="ChEBI" id="CHEBI:57692"/>
    </ligand>
</feature>
<dbReference type="Pfam" id="PF07992">
    <property type="entry name" value="Pyr_redox_2"/>
    <property type="match status" value="1"/>
</dbReference>
<dbReference type="RefSeq" id="WP_098463022.1">
    <property type="nucleotide sequence ID" value="NZ_PDJJ01000001.1"/>
</dbReference>
<sequence>MPEQNAALAGPNQSVVVLGGGPGGYEAALVARRAGAAVTVVERAGLGGAAVLTDVVPSKTLIATAEWLTIAESAPELGIRTGAAPVSPTDGQQARRALVDLEAVNTRVLALAAAQSADVRGRLEREGVVVVDGSGRLDGPGRVVATPSDGGPEVSFDADIVLVATGATPRTLATAEPDGERILTWTQLYDLDELPERLIVVGSGVTGAEFAGAYLALGSDVVLVSSRDRVLPGEDEDAAELLEGVFRSRGMTVMSRSRAAAAERTADGVVVTLTDGRTVEGSHVLIAVGGVPNTAGIGLEEAGVRLTESGHIAVDKVSRTSVRGVYAAGDCTGVLPLASVAATQGRVAMAHALGDAVVPLHLGNVAANIFTAPEIATVGYSEQGLRTQGSRYVTTTLPLARNPRAKMHGVHDGFVKLFAHPEAGVVLGGVVVGPRASELIFPVTLAVSHRLTVDDVAEAFTVYPSLTGTIGEAARVLHGQLTPR</sequence>
<evidence type="ECO:0000259" key="15">
    <source>
        <dbReference type="Pfam" id="PF02852"/>
    </source>
</evidence>
<dbReference type="AlphaFoldDB" id="A0A2A9EUH9"/>
<dbReference type="InterPro" id="IPR016156">
    <property type="entry name" value="FAD/NAD-linked_Rdtase_dimer_sf"/>
</dbReference>
<dbReference type="Pfam" id="PF02852">
    <property type="entry name" value="Pyr_redox_dim"/>
    <property type="match status" value="1"/>
</dbReference>
<evidence type="ECO:0000256" key="11">
    <source>
        <dbReference type="ARBA" id="ARBA00076614"/>
    </source>
</evidence>
<comment type="caution">
    <text evidence="17">The sequence shown here is derived from an EMBL/GenBank/DDBJ whole genome shotgun (WGS) entry which is preliminary data.</text>
</comment>
<dbReference type="NCBIfam" id="NF005883">
    <property type="entry name" value="PRK07845.1"/>
    <property type="match status" value="1"/>
</dbReference>
<dbReference type="GO" id="GO:0050660">
    <property type="term" value="F:flavin adenine dinucleotide binding"/>
    <property type="evidence" value="ECO:0007669"/>
    <property type="project" value="TreeGrafter"/>
</dbReference>
<dbReference type="Gene3D" id="3.50.50.60">
    <property type="entry name" value="FAD/NAD(P)-binding domain"/>
    <property type="match status" value="2"/>
</dbReference>
<dbReference type="InterPro" id="IPR023753">
    <property type="entry name" value="FAD/NAD-binding_dom"/>
</dbReference>
<evidence type="ECO:0000256" key="10">
    <source>
        <dbReference type="ARBA" id="ARBA00072193"/>
    </source>
</evidence>
<dbReference type="GO" id="GO:0003955">
    <property type="term" value="F:NAD(P)H dehydrogenase (quinone) activity"/>
    <property type="evidence" value="ECO:0007669"/>
    <property type="project" value="UniProtKB-EC"/>
</dbReference>
<dbReference type="EMBL" id="PDJJ01000001">
    <property type="protein sequence ID" value="PFG42528.1"/>
    <property type="molecule type" value="Genomic_DNA"/>
</dbReference>
<feature type="binding site" evidence="14">
    <location>
        <position position="330"/>
    </location>
    <ligand>
        <name>FAD</name>
        <dbReference type="ChEBI" id="CHEBI:57692"/>
    </ligand>
</feature>
<keyword evidence="4" id="KW-0285">Flavoprotein</keyword>
<dbReference type="InterPro" id="IPR036188">
    <property type="entry name" value="FAD/NAD-bd_sf"/>
</dbReference>
<dbReference type="OrthoDB" id="4678789at2"/>
<reference evidence="17 18" key="1">
    <citation type="submission" date="2017-10" db="EMBL/GenBank/DDBJ databases">
        <title>Sequencing the genomes of 1000 actinobacteria strains.</title>
        <authorList>
            <person name="Klenk H.-P."/>
        </authorList>
    </citation>
    <scope>NUCLEOTIDE SEQUENCE [LARGE SCALE GENOMIC DNA]</scope>
    <source>
        <strain evidence="17 18">DSM 21863</strain>
    </source>
</reference>
<name>A0A2A9EUH9_9MICO</name>
<dbReference type="Proteomes" id="UP000224130">
    <property type="component" value="Unassembled WGS sequence"/>
</dbReference>
<keyword evidence="14" id="KW-0547">Nucleotide-binding</keyword>
<keyword evidence="18" id="KW-1185">Reference proteome</keyword>
<comment type="subunit">
    <text evidence="2">Homotetramer.</text>
</comment>
<dbReference type="FunFam" id="3.50.50.60:FF:000054">
    <property type="entry name" value="Flavoprotein disulfide reductase"/>
    <property type="match status" value="1"/>
</dbReference>
<feature type="domain" description="Pyridine nucleotide-disulphide oxidoreductase dimerisation" evidence="15">
    <location>
        <begin position="366"/>
        <end position="473"/>
    </location>
</feature>
<evidence type="ECO:0000256" key="8">
    <source>
        <dbReference type="ARBA" id="ARBA00047678"/>
    </source>
</evidence>